<name>A0A9P4TAT1_CURKU</name>
<evidence type="ECO:0000313" key="2">
    <source>
        <dbReference type="Proteomes" id="UP000801428"/>
    </source>
</evidence>
<dbReference type="EMBL" id="SWKU01000015">
    <property type="protein sequence ID" value="KAF3000272.1"/>
    <property type="molecule type" value="Genomic_DNA"/>
</dbReference>
<keyword evidence="2" id="KW-1185">Reference proteome</keyword>
<dbReference type="Proteomes" id="UP000801428">
    <property type="component" value="Unassembled WGS sequence"/>
</dbReference>
<proteinExistence type="predicted"/>
<accession>A0A9P4TAT1</accession>
<sequence>MSSSSQDKWSNTKATSEQLNIAQLKENIEIYVRNKAKNQNRDYADGHFKVEIEFGQESGATASVNVYPRSPRTGEHGVTIATELHIMHSNEGEKDAVERLADAVGLNWRNGKPFRGKHGDHVEA</sequence>
<organism evidence="1 2">
    <name type="scientific">Curvularia kusanoi</name>
    <name type="common">Cochliobolus kusanoi</name>
    <dbReference type="NCBI Taxonomy" id="90978"/>
    <lineage>
        <taxon>Eukaryota</taxon>
        <taxon>Fungi</taxon>
        <taxon>Dikarya</taxon>
        <taxon>Ascomycota</taxon>
        <taxon>Pezizomycotina</taxon>
        <taxon>Dothideomycetes</taxon>
        <taxon>Pleosporomycetidae</taxon>
        <taxon>Pleosporales</taxon>
        <taxon>Pleosporineae</taxon>
        <taxon>Pleosporaceae</taxon>
        <taxon>Curvularia</taxon>
    </lineage>
</organism>
<reference evidence="1" key="1">
    <citation type="submission" date="2019-04" db="EMBL/GenBank/DDBJ databases">
        <title>Sequencing of skin fungus with MAO and IRED activity.</title>
        <authorList>
            <person name="Marsaioli A.J."/>
            <person name="Bonatto J.M.C."/>
            <person name="Reis Junior O."/>
        </authorList>
    </citation>
    <scope>NUCLEOTIDE SEQUENCE</scope>
    <source>
        <strain evidence="1">30M1</strain>
    </source>
</reference>
<dbReference type="AlphaFoldDB" id="A0A9P4TAT1"/>
<evidence type="ECO:0000313" key="1">
    <source>
        <dbReference type="EMBL" id="KAF3000272.1"/>
    </source>
</evidence>
<comment type="caution">
    <text evidence="1">The sequence shown here is derived from an EMBL/GenBank/DDBJ whole genome shotgun (WGS) entry which is preliminary data.</text>
</comment>
<protein>
    <submittedName>
        <fullName evidence="1">Uncharacterized protein</fullName>
    </submittedName>
</protein>
<gene>
    <name evidence="1" type="ORF">E8E13_008197</name>
</gene>